<feature type="region of interest" description="Disordered" evidence="1">
    <location>
        <begin position="31"/>
        <end position="62"/>
    </location>
</feature>
<name>A0A8S9PCR3_BRACR</name>
<evidence type="ECO:0000256" key="1">
    <source>
        <dbReference type="SAM" id="MobiDB-lite"/>
    </source>
</evidence>
<accession>A0A8S9PCR3</accession>
<evidence type="ECO:0000313" key="3">
    <source>
        <dbReference type="Proteomes" id="UP000712600"/>
    </source>
</evidence>
<proteinExistence type="predicted"/>
<reference evidence="2" key="1">
    <citation type="submission" date="2019-12" db="EMBL/GenBank/DDBJ databases">
        <title>Genome sequencing and annotation of Brassica cretica.</title>
        <authorList>
            <person name="Studholme D.J."/>
            <person name="Sarris P."/>
        </authorList>
    </citation>
    <scope>NUCLEOTIDE SEQUENCE</scope>
    <source>
        <strain evidence="2">PFS-109/04</strain>
        <tissue evidence="2">Leaf</tissue>
    </source>
</reference>
<organism evidence="2 3">
    <name type="scientific">Brassica cretica</name>
    <name type="common">Mustard</name>
    <dbReference type="NCBI Taxonomy" id="69181"/>
    <lineage>
        <taxon>Eukaryota</taxon>
        <taxon>Viridiplantae</taxon>
        <taxon>Streptophyta</taxon>
        <taxon>Embryophyta</taxon>
        <taxon>Tracheophyta</taxon>
        <taxon>Spermatophyta</taxon>
        <taxon>Magnoliopsida</taxon>
        <taxon>eudicotyledons</taxon>
        <taxon>Gunneridae</taxon>
        <taxon>Pentapetalae</taxon>
        <taxon>rosids</taxon>
        <taxon>malvids</taxon>
        <taxon>Brassicales</taxon>
        <taxon>Brassicaceae</taxon>
        <taxon>Brassiceae</taxon>
        <taxon>Brassica</taxon>
    </lineage>
</organism>
<protein>
    <submittedName>
        <fullName evidence="2">Uncharacterized protein</fullName>
    </submittedName>
</protein>
<sequence>MSGNTKDKIAVRNNADIDSVVTDFDPNTYQHPRIDNMMHPSSSPGQTRSIPNSKWNSNKPTHSVLCEKQLVDRRGLGRNPMDDLAGLDWTGLISTGTEPWLDHVETDTSGRTEPSLASRQFFRLPGGVSNFRTSTDLNPWN</sequence>
<dbReference type="EMBL" id="QGKX02001347">
    <property type="protein sequence ID" value="KAF3521323.1"/>
    <property type="molecule type" value="Genomic_DNA"/>
</dbReference>
<dbReference type="AlphaFoldDB" id="A0A8S9PCR3"/>
<evidence type="ECO:0000313" key="2">
    <source>
        <dbReference type="EMBL" id="KAF3521323.1"/>
    </source>
</evidence>
<feature type="compositionally biased region" description="Polar residues" evidence="1">
    <location>
        <begin position="39"/>
        <end position="61"/>
    </location>
</feature>
<gene>
    <name evidence="2" type="ORF">F2Q69_00046055</name>
</gene>
<dbReference type="Proteomes" id="UP000712600">
    <property type="component" value="Unassembled WGS sequence"/>
</dbReference>
<comment type="caution">
    <text evidence="2">The sequence shown here is derived from an EMBL/GenBank/DDBJ whole genome shotgun (WGS) entry which is preliminary data.</text>
</comment>